<evidence type="ECO:0000259" key="5">
    <source>
        <dbReference type="Pfam" id="PF04118"/>
    </source>
</evidence>
<dbReference type="Pfam" id="PF24598">
    <property type="entry name" value="DOP1_C"/>
    <property type="match status" value="1"/>
</dbReference>
<feature type="domain" description="DOP1-like TPR" evidence="7">
    <location>
        <begin position="1098"/>
        <end position="1291"/>
    </location>
</feature>
<dbReference type="InterPro" id="IPR007249">
    <property type="entry name" value="DOP1_N"/>
</dbReference>
<feature type="domain" description="DOP1-like C-terminal" evidence="6">
    <location>
        <begin position="1567"/>
        <end position="1866"/>
    </location>
</feature>
<dbReference type="Pfam" id="PF04118">
    <property type="entry name" value="Dopey_N"/>
    <property type="match status" value="1"/>
</dbReference>
<feature type="compositionally biased region" description="Low complexity" evidence="4">
    <location>
        <begin position="12"/>
        <end position="32"/>
    </location>
</feature>
<dbReference type="GO" id="GO:0005768">
    <property type="term" value="C:endosome"/>
    <property type="evidence" value="ECO:0007669"/>
    <property type="project" value="TreeGrafter"/>
</dbReference>
<evidence type="ECO:0000256" key="2">
    <source>
        <dbReference type="ARBA" id="ARBA00022927"/>
    </source>
</evidence>
<dbReference type="GO" id="GO:0005802">
    <property type="term" value="C:trans-Golgi network"/>
    <property type="evidence" value="ECO:0007669"/>
    <property type="project" value="TreeGrafter"/>
</dbReference>
<dbReference type="Proteomes" id="UP000198287">
    <property type="component" value="Unassembled WGS sequence"/>
</dbReference>
<dbReference type="InterPro" id="IPR040314">
    <property type="entry name" value="DOP1"/>
</dbReference>
<evidence type="ECO:0000259" key="7">
    <source>
        <dbReference type="Pfam" id="PF24601"/>
    </source>
</evidence>
<evidence type="ECO:0000256" key="3">
    <source>
        <dbReference type="ARBA" id="ARBA00046326"/>
    </source>
</evidence>
<dbReference type="Pfam" id="PF24601">
    <property type="entry name" value="TPR_DOP1"/>
    <property type="match status" value="1"/>
</dbReference>
<keyword evidence="1" id="KW-0813">Transport</keyword>
<evidence type="ECO:0000256" key="1">
    <source>
        <dbReference type="ARBA" id="ARBA00022448"/>
    </source>
</evidence>
<sequence>MSGNESPGGDDSLSLSLSLSSSTVSKSISSSSRDMSNDPKYKNYVSAVDKALKSFEYSSEWHDLISALSKLNKVITTWSGRYGADLPRLHLVTKRLSQCLHPNLPGGVHLKTLETYELIFKSIPPDRTSSVIGPDLFSFASGLFPLWTYASEQSRPTLLRIYETYLLPLIRYPALEGFLISILAGLSEDENSSATTPTIVKDDPLSTIGRVNNLLENVTANVGTQNFNRVLWQVLKSNSKIRLAGINYILRKLAITDDESLAVDTLICCLVTSDATNESILIQRATLDLLLNHFELITLCQEKKTKLIKASLQTLLRRDMSLNRRLFSWLLGNDPTYFVNHCKTSLITSCTEILTDDTLSSSEIVRVLISLLDKSEISILDDILLQIVIYFKRIDSKQCANLFFVNLKPEYVFDQVVLAIGSNVDYCNILEYLIELDLSCFEYEKLLPGVFKAMIKMSNSSNIVKVKPVLMLMLKKIELDQDLFEAFIQFYLTFVHYYSSEDGDSNFDFEQFLKPKLMDNFWTDFKLCRPSYEGDIFEKFSLHQIELENLTVVNNLFEELLDPRILKEISNITEWLKALIVIGCHGDVETISLVVKVVKLLEKSLCFEIVEQTYLIELATRFLWDQDQFETLSELICLNKLKVEKILLSFLKDFDSFRKLIEFLDFVGDFGDLRLLVYKLVENLDCSFEQYPLEFLELREQAEEFCCKMLRENDLRFIDVFVSSLLIDFETVGESLSRSRKEKERESLCLGGSNTCLTQKHAGNRDGNHATAELDIDKISIGIGSASDLTSECSYKSADDNDDDEAEDQEEMIKANSTPDLTNLKLEENEKSLQFVSRSMGDLRKISLDSSEINNIPEIIVQDQCPNITEGADQVDLTGMISSSSTVVTTITAPGDHAAKLTSPFILTPSTELGVEAKSKSASRGFSKKLAHPHLKVSKDLSEDVQNRILYVLAKMEKFLTLKPDLFINYLKSCNTNQSPRINFREDCVYLELLLGKLLDFMCVVIPNEESHNKVLQLTNLNIQFKSCNVLKLLLDKVLESERMEIVSSFGFNNGTSVGGASLAIIGNKSINSTPLSSNTTIASKRQHFTKLKRKSSNSISSSHFVADLLTRVKVQKTLLFILRSTTTNLKHEDIDETGKNLTLLGESLSSSDNGADLSLELLKSNYGQKYLTLYQGLLLSLFRTVISLESLINSVHHHYHATSSRSLSSLHRNHPSHKYLAFLPLTNQPLFHEILLTALEFRDDCSLNANHFNWMELNLHILPFIINTNCPVTILTVTQICKNLQPLGQNGNKPPNEVYILRSLDYLIAITNAVLFRHGEKSDKPQEAHQNQSSSSIYGIITSFLPGGSSTSPKIESVDEIDCQSKDLLSKLDVLIKTALAVKSPVTLNRLRNLLNPICNNYLENFLTSLSILKPSNQLTDLCKEIETMRVEKLTIICTRILNRNLLLFYRGFVQHIGIIEFNSGLLSALVKECLTKSVGLMTICEVVNDLYSKFKPESWSKQDLKELQENLFKVFDRLVTEVCNQNSYMLMDSNSVESNSSSNGQVNFLSGQGLQGKSYNFKKVTTSEENMEEILASLCINLPSLIDLLWTDDKDRDKVMPMLTHLLGNLIGLIKLRHTSTASYVSILKLLKNMSYYSYFRKAWKKEVFEMLLLDPTFFQMIKPHYYFVPYGWDDECNNGKLPENQCVIQIWKVMMDNLFTQDKSSFSELLTRVSVPPTTGLNIFTSKDTEFEGRALLLKRLAFVIWSSEPDQFYKFITNIQERLAEALKTPNSPQIVPVILRSVFLCFRVLILKFTNLIALWPIMIHEIVQVLLLLEKQLANGTKFDQDQLACALEVFKLIELLTNLPTGTLPLFQMYRWAFLPYTSISSDDNLLDNNNINNSFIPFLSKISILVDDANYSGTSHTSSSLTLEKERHINPSRIRILTSLCEISGYLNGHCDNIGLEELCCELDLDFIEC</sequence>
<dbReference type="PANTHER" id="PTHR14042">
    <property type="entry name" value="DOPEY-RELATED"/>
    <property type="match status" value="1"/>
</dbReference>
<accession>A0A226EMM0</accession>
<feature type="region of interest" description="Disordered" evidence="4">
    <location>
        <begin position="1"/>
        <end position="38"/>
    </location>
</feature>
<dbReference type="STRING" id="158441.A0A226EMM0"/>
<organism evidence="8 9">
    <name type="scientific">Folsomia candida</name>
    <name type="common">Springtail</name>
    <dbReference type="NCBI Taxonomy" id="158441"/>
    <lineage>
        <taxon>Eukaryota</taxon>
        <taxon>Metazoa</taxon>
        <taxon>Ecdysozoa</taxon>
        <taxon>Arthropoda</taxon>
        <taxon>Hexapoda</taxon>
        <taxon>Collembola</taxon>
        <taxon>Entomobryomorpha</taxon>
        <taxon>Isotomoidea</taxon>
        <taxon>Isotomidae</taxon>
        <taxon>Proisotominae</taxon>
        <taxon>Folsomia</taxon>
    </lineage>
</organism>
<dbReference type="InterPro" id="IPR056459">
    <property type="entry name" value="TPR_DOP1"/>
</dbReference>
<comment type="caution">
    <text evidence="8">The sequence shown here is derived from an EMBL/GenBank/DDBJ whole genome shotgun (WGS) entry which is preliminary data.</text>
</comment>
<dbReference type="EMBL" id="LNIX01000003">
    <property type="protein sequence ID" value="OXA58011.1"/>
    <property type="molecule type" value="Genomic_DNA"/>
</dbReference>
<evidence type="ECO:0000259" key="6">
    <source>
        <dbReference type="Pfam" id="PF24598"/>
    </source>
</evidence>
<feature type="domain" description="DOP1 N-terminal" evidence="5">
    <location>
        <begin position="38"/>
        <end position="334"/>
    </location>
</feature>
<keyword evidence="9" id="KW-1185">Reference proteome</keyword>
<name>A0A226EMM0_FOLCA</name>
<dbReference type="GO" id="GO:0005829">
    <property type="term" value="C:cytosol"/>
    <property type="evidence" value="ECO:0007669"/>
    <property type="project" value="GOC"/>
</dbReference>
<keyword evidence="2" id="KW-0653">Protein transport</keyword>
<dbReference type="GO" id="GO:0015031">
    <property type="term" value="P:protein transport"/>
    <property type="evidence" value="ECO:0007669"/>
    <property type="project" value="UniProtKB-KW"/>
</dbReference>
<protein>
    <submittedName>
        <fullName evidence="8">Protein dopey-1</fullName>
    </submittedName>
</protein>
<dbReference type="PANTHER" id="PTHR14042:SF24">
    <property type="entry name" value="PROTEIN DOPEY-1 HOMOLOG"/>
    <property type="match status" value="1"/>
</dbReference>
<evidence type="ECO:0000313" key="8">
    <source>
        <dbReference type="EMBL" id="OXA58011.1"/>
    </source>
</evidence>
<reference evidence="8 9" key="1">
    <citation type="submission" date="2015-12" db="EMBL/GenBank/DDBJ databases">
        <title>The genome of Folsomia candida.</title>
        <authorList>
            <person name="Faddeeva A."/>
            <person name="Derks M.F."/>
            <person name="Anvar Y."/>
            <person name="Smit S."/>
            <person name="Van Straalen N."/>
            <person name="Roelofs D."/>
        </authorList>
    </citation>
    <scope>NUCLEOTIDE SEQUENCE [LARGE SCALE GENOMIC DNA]</scope>
    <source>
        <strain evidence="8 9">VU population</strain>
        <tissue evidence="8">Whole body</tissue>
    </source>
</reference>
<gene>
    <name evidence="8" type="ORF">Fcan01_06926</name>
</gene>
<dbReference type="OrthoDB" id="297643at2759"/>
<evidence type="ECO:0000313" key="9">
    <source>
        <dbReference type="Proteomes" id="UP000198287"/>
    </source>
</evidence>
<comment type="similarity">
    <text evidence="3">Belongs to the DOP1 family.</text>
</comment>
<dbReference type="InterPro" id="IPR056457">
    <property type="entry name" value="DOP1_C"/>
</dbReference>
<proteinExistence type="inferred from homology"/>
<dbReference type="GO" id="GO:0006895">
    <property type="term" value="P:Golgi to endosome transport"/>
    <property type="evidence" value="ECO:0007669"/>
    <property type="project" value="InterPro"/>
</dbReference>
<evidence type="ECO:0000256" key="4">
    <source>
        <dbReference type="SAM" id="MobiDB-lite"/>
    </source>
</evidence>